<sequence length="678" mass="75106">MKNSITDQGVALQDAEKGVRVKFDQQSSQERFAGIREKYVHELIPPNVAKGAHRRMIQFNTLLTWSTIASVGVAIFYQPWLDIGAKNRAAALSVVFPGAGYLASPNVISLLLFSVTWITIPFALFAWFGGGAITFPLLIWALSIIGAHAAARQPLWEPAGSLAPGILALVFLGANRFSANARSAAVKKQKIRNAFIPEELARLDQIALNSPTGDDRELDIDTLRELQFLFDHAFQDLDDWSGFTCIDQFQTSSIRYQIYEMMYCLGLYQGVYAPNAHGYVSEAFKQIIERSLTKKVLNYWKWERLSGKLTTDWDPILQDNIMVTGFLLHGVMLYTANTGDLTYTEPGSLNFHITDSVSYKYNLHDLQEALVRQWSENPYCLYPCEPNWIYVMCNLQGMTGSVIYDRFFKTRTTDVIKPIFEASLNSNFTEASGSVIPIRSELTGFSIPGLCGALGDLAAVILSRGTLDNLSRRLWAIFRRENVRFDEKTGDLSITGLVGADKIDTGNYKPCEWAVYPYLALSAGDHGEEKLQRAAIAKLRESCGRITTPTGAKRLDPAKASTLVNYIALLASLVRVGDYKRLVQEGPSETTLRGPILSEVPYPGVLIAKARSHTSKDLKLVLYPSGDGGTFTLGISRLAPKGQYRYGDETVSADEHGHISISVLVQGRTLINLVPVSV</sequence>
<evidence type="ECO:0000313" key="4">
    <source>
        <dbReference type="Proteomes" id="UP000050424"/>
    </source>
</evidence>
<dbReference type="AlphaFoldDB" id="A0A0P7AV07"/>
<protein>
    <recommendedName>
        <fullName evidence="2">Linalool dehydratase/isomerase domain-containing protein</fullName>
    </recommendedName>
</protein>
<keyword evidence="1" id="KW-0472">Membrane</keyword>
<feature type="domain" description="Linalool dehydratase/isomerase" evidence="2">
    <location>
        <begin position="255"/>
        <end position="556"/>
    </location>
</feature>
<dbReference type="Pfam" id="PF18566">
    <property type="entry name" value="Ldi"/>
    <property type="match status" value="1"/>
</dbReference>
<comment type="caution">
    <text evidence="3">The sequence shown here is derived from an EMBL/GenBank/DDBJ whole genome shotgun (WGS) entry which is preliminary data.</text>
</comment>
<gene>
    <name evidence="3" type="ORF">AK830_g8236</name>
</gene>
<evidence type="ECO:0000313" key="3">
    <source>
        <dbReference type="EMBL" id="KPM38350.1"/>
    </source>
</evidence>
<feature type="transmembrane region" description="Helical" evidence="1">
    <location>
        <begin position="125"/>
        <end position="150"/>
    </location>
</feature>
<evidence type="ECO:0000259" key="2">
    <source>
        <dbReference type="Pfam" id="PF18566"/>
    </source>
</evidence>
<dbReference type="EMBL" id="LKCW01000137">
    <property type="protein sequence ID" value="KPM38350.1"/>
    <property type="molecule type" value="Genomic_DNA"/>
</dbReference>
<feature type="transmembrane region" description="Helical" evidence="1">
    <location>
        <begin position="59"/>
        <end position="77"/>
    </location>
</feature>
<organism evidence="3 4">
    <name type="scientific">Neonectria ditissima</name>
    <dbReference type="NCBI Taxonomy" id="78410"/>
    <lineage>
        <taxon>Eukaryota</taxon>
        <taxon>Fungi</taxon>
        <taxon>Dikarya</taxon>
        <taxon>Ascomycota</taxon>
        <taxon>Pezizomycotina</taxon>
        <taxon>Sordariomycetes</taxon>
        <taxon>Hypocreomycetidae</taxon>
        <taxon>Hypocreales</taxon>
        <taxon>Nectriaceae</taxon>
        <taxon>Neonectria</taxon>
    </lineage>
</organism>
<keyword evidence="4" id="KW-1185">Reference proteome</keyword>
<dbReference type="InterPro" id="IPR041411">
    <property type="entry name" value="Ldi"/>
</dbReference>
<evidence type="ECO:0000256" key="1">
    <source>
        <dbReference type="SAM" id="Phobius"/>
    </source>
</evidence>
<proteinExistence type="predicted"/>
<reference evidence="3 4" key="1">
    <citation type="submission" date="2015-09" db="EMBL/GenBank/DDBJ databases">
        <title>Draft genome of a European isolate of the apple canker pathogen Neonectria ditissima.</title>
        <authorList>
            <person name="Gomez-Cortecero A."/>
            <person name="Harrison R.J."/>
            <person name="Armitage A.D."/>
        </authorList>
    </citation>
    <scope>NUCLEOTIDE SEQUENCE [LARGE SCALE GENOMIC DNA]</scope>
    <source>
        <strain evidence="3 4">R09/05</strain>
    </source>
</reference>
<name>A0A0P7AV07_9HYPO</name>
<accession>A0A0P7AV07</accession>
<keyword evidence="1" id="KW-1133">Transmembrane helix</keyword>
<dbReference type="STRING" id="78410.A0A0P7AV07"/>
<keyword evidence="1" id="KW-0812">Transmembrane</keyword>
<feature type="transmembrane region" description="Helical" evidence="1">
    <location>
        <begin position="89"/>
        <end position="113"/>
    </location>
</feature>
<dbReference type="Proteomes" id="UP000050424">
    <property type="component" value="Unassembled WGS sequence"/>
</dbReference>
<dbReference type="OrthoDB" id="9979195at2759"/>